<dbReference type="PROSITE" id="PS00018">
    <property type="entry name" value="EF_HAND_1"/>
    <property type="match status" value="1"/>
</dbReference>
<name>A0A1H3I120_9BURK</name>
<reference evidence="4 5" key="1">
    <citation type="submission" date="2016-10" db="EMBL/GenBank/DDBJ databases">
        <authorList>
            <person name="de Groot N.N."/>
        </authorList>
    </citation>
    <scope>NUCLEOTIDE SEQUENCE [LARGE SCALE GENOMIC DNA]</scope>
    <source>
        <strain evidence="4 5">LMG 24775</strain>
    </source>
</reference>
<feature type="signal peptide" evidence="2">
    <location>
        <begin position="1"/>
        <end position="31"/>
    </location>
</feature>
<dbReference type="SUPFAM" id="SSF47473">
    <property type="entry name" value="EF-hand"/>
    <property type="match status" value="1"/>
</dbReference>
<evidence type="ECO:0000256" key="1">
    <source>
        <dbReference type="SAM" id="MobiDB-lite"/>
    </source>
</evidence>
<feature type="region of interest" description="Disordered" evidence="1">
    <location>
        <begin position="30"/>
        <end position="122"/>
    </location>
</feature>
<feature type="domain" description="EF-hand" evidence="3">
    <location>
        <begin position="99"/>
        <end position="122"/>
    </location>
</feature>
<dbReference type="CDD" id="cd00051">
    <property type="entry name" value="EFh"/>
    <property type="match status" value="1"/>
</dbReference>
<dbReference type="InterPro" id="IPR011992">
    <property type="entry name" value="EF-hand-dom_pair"/>
</dbReference>
<proteinExistence type="predicted"/>
<evidence type="ECO:0000313" key="4">
    <source>
        <dbReference type="EMBL" id="SDY21312.1"/>
    </source>
</evidence>
<evidence type="ECO:0000313" key="5">
    <source>
        <dbReference type="Proteomes" id="UP000183417"/>
    </source>
</evidence>
<dbReference type="PROSITE" id="PS50222">
    <property type="entry name" value="EF_HAND_2"/>
    <property type="match status" value="1"/>
</dbReference>
<feature type="compositionally biased region" description="Basic and acidic residues" evidence="1">
    <location>
        <begin position="103"/>
        <end position="116"/>
    </location>
</feature>
<sequence length="122" mass="12385">MTSQLRKVSGFEIRSVMLFAAISLGSVAAMAQTSTPAAPPSQASFGAGSGPATGVQAAPAPSSAGANEVQAAFDRADTNRDGKLSKKEAEALPAVSSNFAQIDADKNGSLSRDEFSKAVQPR</sequence>
<keyword evidence="2" id="KW-0732">Signal</keyword>
<feature type="compositionally biased region" description="Basic and acidic residues" evidence="1">
    <location>
        <begin position="74"/>
        <end position="90"/>
    </location>
</feature>
<evidence type="ECO:0000256" key="2">
    <source>
        <dbReference type="SAM" id="SignalP"/>
    </source>
</evidence>
<dbReference type="GO" id="GO:0005509">
    <property type="term" value="F:calcium ion binding"/>
    <property type="evidence" value="ECO:0007669"/>
    <property type="project" value="InterPro"/>
</dbReference>
<evidence type="ECO:0000259" key="3">
    <source>
        <dbReference type="PROSITE" id="PS50222"/>
    </source>
</evidence>
<feature type="compositionally biased region" description="Polar residues" evidence="1">
    <location>
        <begin position="31"/>
        <end position="44"/>
    </location>
</feature>
<dbReference type="Pfam" id="PF13202">
    <property type="entry name" value="EF-hand_5"/>
    <property type="match status" value="2"/>
</dbReference>
<dbReference type="AlphaFoldDB" id="A0A1H3I120"/>
<feature type="chain" id="PRO_5010289031" evidence="2">
    <location>
        <begin position="32"/>
        <end position="122"/>
    </location>
</feature>
<dbReference type="RefSeq" id="WP_016447305.1">
    <property type="nucleotide sequence ID" value="NZ_AP025556.1"/>
</dbReference>
<dbReference type="Proteomes" id="UP000183417">
    <property type="component" value="Unassembled WGS sequence"/>
</dbReference>
<dbReference type="Gene3D" id="1.10.238.10">
    <property type="entry name" value="EF-hand"/>
    <property type="match status" value="1"/>
</dbReference>
<protein>
    <submittedName>
        <fullName evidence="4">EF hand</fullName>
    </submittedName>
</protein>
<organism evidence="4 5">
    <name type="scientific">Delftia lacustris</name>
    <dbReference type="NCBI Taxonomy" id="558537"/>
    <lineage>
        <taxon>Bacteria</taxon>
        <taxon>Pseudomonadati</taxon>
        <taxon>Pseudomonadota</taxon>
        <taxon>Betaproteobacteria</taxon>
        <taxon>Burkholderiales</taxon>
        <taxon>Comamonadaceae</taxon>
        <taxon>Delftia</taxon>
    </lineage>
</organism>
<accession>A0A1H3I120</accession>
<dbReference type="InterPro" id="IPR002048">
    <property type="entry name" value="EF_hand_dom"/>
</dbReference>
<dbReference type="EMBL" id="FNPE01000003">
    <property type="protein sequence ID" value="SDY21312.1"/>
    <property type="molecule type" value="Genomic_DNA"/>
</dbReference>
<gene>
    <name evidence="4" type="ORF">SAMN05421547_103127</name>
</gene>
<dbReference type="GeneID" id="94689363"/>
<dbReference type="InterPro" id="IPR018247">
    <property type="entry name" value="EF_Hand_1_Ca_BS"/>
</dbReference>